<dbReference type="EMBL" id="CP031165">
    <property type="protein sequence ID" value="AXV08419.1"/>
    <property type="molecule type" value="Genomic_DNA"/>
</dbReference>
<gene>
    <name evidence="1" type="ORF">DVS28_a3747</name>
</gene>
<dbReference type="AlphaFoldDB" id="A0A346Y1S2"/>
<name>A0A346Y1S2_9ACTN</name>
<sequence length="101" mass="11725">MSKGARRKRKSRPWQNPEALQDMAHIYSRSQIDPDMQLDGYDVQNVPAERAEKDYICPDCGNTIPEGEAHVVVWPHGDPDLRRHWHRYCWRIEVGRSDGAA</sequence>
<proteinExistence type="predicted"/>
<evidence type="ECO:0000313" key="2">
    <source>
        <dbReference type="Proteomes" id="UP000264006"/>
    </source>
</evidence>
<organism evidence="1 2">
    <name type="scientific">Euzebya pacifica</name>
    <dbReference type="NCBI Taxonomy" id="1608957"/>
    <lineage>
        <taxon>Bacteria</taxon>
        <taxon>Bacillati</taxon>
        <taxon>Actinomycetota</taxon>
        <taxon>Nitriliruptoria</taxon>
        <taxon>Euzebyales</taxon>
    </lineage>
</organism>
<keyword evidence="2" id="KW-1185">Reference proteome</keyword>
<dbReference type="KEGG" id="euz:DVS28_a3747"/>
<dbReference type="Proteomes" id="UP000264006">
    <property type="component" value="Chromosome"/>
</dbReference>
<reference evidence="1 2" key="1">
    <citation type="submission" date="2018-09" db="EMBL/GenBank/DDBJ databases">
        <title>Complete genome sequence of Euzebya sp. DY32-46 isolated from seawater of Pacific Ocean.</title>
        <authorList>
            <person name="Xu L."/>
            <person name="Wu Y.-H."/>
            <person name="Xu X.-W."/>
        </authorList>
    </citation>
    <scope>NUCLEOTIDE SEQUENCE [LARGE SCALE GENOMIC DNA]</scope>
    <source>
        <strain evidence="1 2">DY32-46</strain>
    </source>
</reference>
<dbReference type="RefSeq" id="WP_205712429.1">
    <property type="nucleotide sequence ID" value="NZ_CAXIBR010000118.1"/>
</dbReference>
<protein>
    <submittedName>
        <fullName evidence="1">ATP/GTP-binding protein</fullName>
    </submittedName>
</protein>
<evidence type="ECO:0000313" key="1">
    <source>
        <dbReference type="EMBL" id="AXV08419.1"/>
    </source>
</evidence>
<accession>A0A346Y1S2</accession>